<dbReference type="SUPFAM" id="SSF63380">
    <property type="entry name" value="Riboflavin synthase domain-like"/>
    <property type="match status" value="1"/>
</dbReference>
<name>A0A7S0EJI5_9EUKA</name>
<dbReference type="PRINTS" id="PR00406">
    <property type="entry name" value="CYTB5RDTASE"/>
</dbReference>
<feature type="binding site" evidence="6">
    <location>
        <position position="132"/>
    </location>
    <ligand>
        <name>FAD</name>
        <dbReference type="ChEBI" id="CHEBI:57692"/>
    </ligand>
</feature>
<dbReference type="InterPro" id="IPR017938">
    <property type="entry name" value="Riboflavin_synthase-like_b-brl"/>
</dbReference>
<dbReference type="GO" id="GO:0090524">
    <property type="term" value="F:cytochrome-b5 reductase activity, acting on NADH"/>
    <property type="evidence" value="ECO:0007669"/>
    <property type="project" value="UniProtKB-EC"/>
</dbReference>
<keyword evidence="4 7" id="KW-0560">Oxidoreductase</keyword>
<organism evidence="10">
    <name type="scientific">Phaeocystis antarctica</name>
    <dbReference type="NCBI Taxonomy" id="33657"/>
    <lineage>
        <taxon>Eukaryota</taxon>
        <taxon>Haptista</taxon>
        <taxon>Haptophyta</taxon>
        <taxon>Prymnesiophyceae</taxon>
        <taxon>Phaeocystales</taxon>
        <taxon>Phaeocystaceae</taxon>
        <taxon>Phaeocystis</taxon>
    </lineage>
</organism>
<dbReference type="InterPro" id="IPR001709">
    <property type="entry name" value="Flavoprot_Pyr_Nucl_cyt_Rdtase"/>
</dbReference>
<keyword evidence="2 6" id="KW-0285">Flavoprotein</keyword>
<evidence type="ECO:0000259" key="9">
    <source>
        <dbReference type="PROSITE" id="PS51384"/>
    </source>
</evidence>
<evidence type="ECO:0000256" key="3">
    <source>
        <dbReference type="ARBA" id="ARBA00022827"/>
    </source>
</evidence>
<comment type="cofactor">
    <cofactor evidence="1 6 7">
        <name>FAD</name>
        <dbReference type="ChEBI" id="CHEBI:57692"/>
    </cofactor>
</comment>
<feature type="binding site" evidence="6">
    <location>
        <position position="147"/>
    </location>
    <ligand>
        <name>FAD</name>
        <dbReference type="ChEBI" id="CHEBI:57692"/>
    </ligand>
</feature>
<feature type="region of interest" description="Disordered" evidence="8">
    <location>
        <begin position="1"/>
        <end position="42"/>
    </location>
</feature>
<dbReference type="Pfam" id="PF00970">
    <property type="entry name" value="FAD_binding_6"/>
    <property type="match status" value="1"/>
</dbReference>
<keyword evidence="3 6" id="KW-0274">FAD</keyword>
<dbReference type="EMBL" id="HBEP01015719">
    <property type="protein sequence ID" value="CAD8485530.1"/>
    <property type="molecule type" value="Transcribed_RNA"/>
</dbReference>
<feature type="binding site" evidence="6">
    <location>
        <position position="130"/>
    </location>
    <ligand>
        <name>FAD</name>
        <dbReference type="ChEBI" id="CHEBI:57692"/>
    </ligand>
</feature>
<dbReference type="PANTHER" id="PTHR19370:SF185">
    <property type="entry name" value="NADH-CYTOCHROME B5 REDUCTASE"/>
    <property type="match status" value="1"/>
</dbReference>
<evidence type="ECO:0000256" key="1">
    <source>
        <dbReference type="ARBA" id="ARBA00001974"/>
    </source>
</evidence>
<dbReference type="SUPFAM" id="SSF52343">
    <property type="entry name" value="Ferredoxin reductase-like, C-terminal NADP-linked domain"/>
    <property type="match status" value="1"/>
</dbReference>
<keyword evidence="5 7" id="KW-0520">NAD</keyword>
<dbReference type="PROSITE" id="PS51384">
    <property type="entry name" value="FAD_FR"/>
    <property type="match status" value="1"/>
</dbReference>
<dbReference type="InterPro" id="IPR017927">
    <property type="entry name" value="FAD-bd_FR_type"/>
</dbReference>
<feature type="binding site" evidence="6">
    <location>
        <position position="150"/>
    </location>
    <ligand>
        <name>FAD</name>
        <dbReference type="ChEBI" id="CHEBI:57692"/>
    </ligand>
</feature>
<sequence>MADALKPTPEQEESRLNQRTSALDWFMNPAPRSRCSPSLETSDDKRIDEMKAMLRSRPVSTESRFIKGSDAPKPVALNQKKWAEFPLEQRIDINHNTRRLRFRLPVEDLGLPVGMHIFLKGKVDGKPVMRAYTPVAVGPYYVDFVIKVYFPLPPKFPDGGVLTQHFETLKVGDTIDFKGPLGEFDFDCAVKPGALRDTISTFKTNGAHGGNFKHLGMIAGGSGITPVLQVATALLLLDRDFTVSILYANQSPEDILCQEELDAVAKDPRVKVWYTVDRAPEGWKYSTGFISEDMIRDHLPAASEHTYTFMCGPPPMLKFACRPNLDKLGHAEDHVLAF</sequence>
<feature type="binding site" evidence="6">
    <location>
        <position position="225"/>
    </location>
    <ligand>
        <name>FAD</name>
        <dbReference type="ChEBI" id="CHEBI:57692"/>
    </ligand>
</feature>
<gene>
    <name evidence="10" type="ORF">PANT1444_LOCUS8937</name>
</gene>
<dbReference type="InterPro" id="IPR001834">
    <property type="entry name" value="CBR-like"/>
</dbReference>
<dbReference type="InterPro" id="IPR039261">
    <property type="entry name" value="FNR_nucleotide-bd"/>
</dbReference>
<accession>A0A7S0EJI5</accession>
<dbReference type="EC" id="1.6.2.2" evidence="7"/>
<evidence type="ECO:0000256" key="5">
    <source>
        <dbReference type="ARBA" id="ARBA00023027"/>
    </source>
</evidence>
<dbReference type="GO" id="GO:0071949">
    <property type="term" value="F:FAD binding"/>
    <property type="evidence" value="ECO:0007669"/>
    <property type="project" value="TreeGrafter"/>
</dbReference>
<comment type="catalytic activity">
    <reaction evidence="7">
        <text>2 Fe(III)-[cytochrome b5] + NADH = 2 Fe(II)-[cytochrome b5] + NAD(+) + H(+)</text>
        <dbReference type="Rhea" id="RHEA:46680"/>
        <dbReference type="Rhea" id="RHEA-COMP:10438"/>
        <dbReference type="Rhea" id="RHEA-COMP:10439"/>
        <dbReference type="ChEBI" id="CHEBI:15378"/>
        <dbReference type="ChEBI" id="CHEBI:29033"/>
        <dbReference type="ChEBI" id="CHEBI:29034"/>
        <dbReference type="ChEBI" id="CHEBI:57540"/>
        <dbReference type="ChEBI" id="CHEBI:57945"/>
        <dbReference type="EC" id="1.6.2.2"/>
    </reaction>
</comment>
<dbReference type="Gene3D" id="2.40.30.10">
    <property type="entry name" value="Translation factors"/>
    <property type="match status" value="1"/>
</dbReference>
<dbReference type="Pfam" id="PF00175">
    <property type="entry name" value="NAD_binding_1"/>
    <property type="match status" value="1"/>
</dbReference>
<evidence type="ECO:0000256" key="2">
    <source>
        <dbReference type="ARBA" id="ARBA00022630"/>
    </source>
</evidence>
<dbReference type="CDD" id="cd06183">
    <property type="entry name" value="cyt_b5_reduct_like"/>
    <property type="match status" value="1"/>
</dbReference>
<feature type="binding site" evidence="6">
    <location>
        <position position="145"/>
    </location>
    <ligand>
        <name>FAD</name>
        <dbReference type="ChEBI" id="CHEBI:57692"/>
    </ligand>
</feature>
<dbReference type="AlphaFoldDB" id="A0A7S0EJI5"/>
<evidence type="ECO:0000256" key="6">
    <source>
        <dbReference type="PIRSR" id="PIRSR601834-1"/>
    </source>
</evidence>
<evidence type="ECO:0000256" key="7">
    <source>
        <dbReference type="RuleBase" id="RU361226"/>
    </source>
</evidence>
<protein>
    <recommendedName>
        <fullName evidence="7">NADH-cytochrome b5 reductase</fullName>
        <ecNumber evidence="7">1.6.2.2</ecNumber>
    </recommendedName>
</protein>
<dbReference type="Gene3D" id="3.40.50.80">
    <property type="entry name" value="Nucleotide-binding domain of ferredoxin-NADP reductase (FNR) module"/>
    <property type="match status" value="1"/>
</dbReference>
<evidence type="ECO:0000256" key="8">
    <source>
        <dbReference type="SAM" id="MobiDB-lite"/>
    </source>
</evidence>
<dbReference type="InterPro" id="IPR001433">
    <property type="entry name" value="OxRdtase_FAD/NAD-bd"/>
</dbReference>
<evidence type="ECO:0000313" key="10">
    <source>
        <dbReference type="EMBL" id="CAD8485530.1"/>
    </source>
</evidence>
<dbReference type="PANTHER" id="PTHR19370">
    <property type="entry name" value="NADH-CYTOCHROME B5 REDUCTASE"/>
    <property type="match status" value="1"/>
</dbReference>
<dbReference type="InterPro" id="IPR008333">
    <property type="entry name" value="Cbr1-like_FAD-bd_dom"/>
</dbReference>
<proteinExistence type="inferred from homology"/>
<comment type="similarity">
    <text evidence="7">Belongs to the flavoprotein pyridine nucleotide cytochrome reductase family.</text>
</comment>
<reference evidence="10" key="1">
    <citation type="submission" date="2021-01" db="EMBL/GenBank/DDBJ databases">
        <authorList>
            <person name="Corre E."/>
            <person name="Pelletier E."/>
            <person name="Niang G."/>
            <person name="Scheremetjew M."/>
            <person name="Finn R."/>
            <person name="Kale V."/>
            <person name="Holt S."/>
            <person name="Cochrane G."/>
            <person name="Meng A."/>
            <person name="Brown T."/>
            <person name="Cohen L."/>
        </authorList>
    </citation>
    <scope>NUCLEOTIDE SEQUENCE</scope>
    <source>
        <strain evidence="10">CCMP1374</strain>
    </source>
</reference>
<dbReference type="PRINTS" id="PR00371">
    <property type="entry name" value="FPNCR"/>
</dbReference>
<evidence type="ECO:0000256" key="4">
    <source>
        <dbReference type="ARBA" id="ARBA00023002"/>
    </source>
</evidence>
<feature type="domain" description="FAD-binding FR-type" evidence="9">
    <location>
        <begin position="80"/>
        <end position="187"/>
    </location>
</feature>